<dbReference type="RefSeq" id="WP_119436644.1">
    <property type="nucleotide sequence ID" value="NZ_QWGR01000002.1"/>
</dbReference>
<dbReference type="Pfam" id="PF00754">
    <property type="entry name" value="F5_F8_type_C"/>
    <property type="match status" value="1"/>
</dbReference>
<sequence>MCRTKRKSFIAFFAALLMFNISCSKDKLEEPVEIPKLEIEASQLAFSRIGSTQTVNVSTNQSPLTCESGVSWCTATYANGVITVETTTNQQSDQRAAIVSVKAGELKKSFSVSQSGLDSYQGDIKDDIKVAVSSAETSSFQSGSNIDKSLDGNYTTIYHSNWNNSGENYFPITLSYHFSNVSTIDYFVYYPRQSGSNGHIKEFELWIATEDNSTLTKYGDYNFNGSSASSRVTFSTPISKPVTIQLVVKSGAGDGQGFVSCAEMEFYRKNPDNFDYLSIFTDNSCSELKPGTSESAVMAIPNDFFKDMALEIFRGEYNQEFRIQEYRPWQDPAVMAQINKTSTYSLRDNPTGISASTGDELIFFANNPDHKNVSIVIQDLENGFGGNSYPVANGLNKINITSGGLVYVMYHTGSATESPVKINFVTGTINGYFDSQKHNSEDWNRLLSHASYKHFDVLGKYAHLTFPTEKFRENTPDGLALINKYDDLVRLEWEFMGLFKYNKTFNNRMYFHVVYTDSYMYSTSYRTAYVTGTMNDLCSLNKLTTSPWGPAHEVGHSNQTRPGLKWIGMTEVTTNIHSLHVQTSWGNTSRLISDDRYNKGFNELVNKGIPHNQNGDVFVKLIPFWQLKLYLMDALGKQDFYKDLYEYMRNQDNSQATNDGFYQLDFVRATCRIANLDLTAFFEAWGFLTPIDITVNDYATRQFTITQQQINELKAEIAAKNYPQPAHNNIYSITDNNVSNYK</sequence>
<evidence type="ECO:0000313" key="4">
    <source>
        <dbReference type="Proteomes" id="UP000265926"/>
    </source>
</evidence>
<reference evidence="3 4" key="1">
    <citation type="submission" date="2018-08" db="EMBL/GenBank/DDBJ databases">
        <title>Pallidiluteibacterium maritimus gen. nov., sp. nov., isolated from coastal sediment.</title>
        <authorList>
            <person name="Zhou L.Y."/>
        </authorList>
    </citation>
    <scope>NUCLEOTIDE SEQUENCE [LARGE SCALE GENOMIC DNA]</scope>
    <source>
        <strain evidence="3 4">XSD2</strain>
    </source>
</reference>
<comment type="caution">
    <text evidence="3">The sequence shown here is derived from an EMBL/GenBank/DDBJ whole genome shotgun (WGS) entry which is preliminary data.</text>
</comment>
<dbReference type="SUPFAM" id="SSF49785">
    <property type="entry name" value="Galactose-binding domain-like"/>
    <property type="match status" value="1"/>
</dbReference>
<dbReference type="Gene3D" id="1.10.390.30">
    <property type="entry name" value="Peptidase M60, enhancin-like domain 3"/>
    <property type="match status" value="1"/>
</dbReference>
<dbReference type="InterPro" id="IPR051244">
    <property type="entry name" value="TCAF"/>
</dbReference>
<dbReference type="Gene3D" id="2.60.120.260">
    <property type="entry name" value="Galactose-binding domain-like"/>
    <property type="match status" value="1"/>
</dbReference>
<dbReference type="SMART" id="SM01276">
    <property type="entry name" value="M60-like"/>
    <property type="match status" value="1"/>
</dbReference>
<dbReference type="InterPro" id="IPR042279">
    <property type="entry name" value="Pep_M60_3"/>
</dbReference>
<keyword evidence="1" id="KW-0732">Signal</keyword>
<evidence type="ECO:0000313" key="3">
    <source>
        <dbReference type="EMBL" id="RIJ49956.1"/>
    </source>
</evidence>
<dbReference type="CDD" id="cd14948">
    <property type="entry name" value="BACON"/>
    <property type="match status" value="1"/>
</dbReference>
<proteinExistence type="predicted"/>
<dbReference type="Gene3D" id="2.60.40.10">
    <property type="entry name" value="Immunoglobulins"/>
    <property type="match status" value="1"/>
</dbReference>
<organism evidence="3 4">
    <name type="scientific">Maribellus luteus</name>
    <dbReference type="NCBI Taxonomy" id="2305463"/>
    <lineage>
        <taxon>Bacteria</taxon>
        <taxon>Pseudomonadati</taxon>
        <taxon>Bacteroidota</taxon>
        <taxon>Bacteroidia</taxon>
        <taxon>Marinilabiliales</taxon>
        <taxon>Prolixibacteraceae</taxon>
        <taxon>Maribellus</taxon>
    </lineage>
</organism>
<dbReference type="InterPro" id="IPR000421">
    <property type="entry name" value="FA58C"/>
</dbReference>
<dbReference type="InterPro" id="IPR013783">
    <property type="entry name" value="Ig-like_fold"/>
</dbReference>
<dbReference type="Gene3D" id="3.40.390.80">
    <property type="entry name" value="Peptidase M60, enhancin-like domain 2"/>
    <property type="match status" value="1"/>
</dbReference>
<name>A0A399T0X7_9BACT</name>
<dbReference type="OrthoDB" id="3954368at2"/>
<feature type="chain" id="PRO_5017387922" evidence="1">
    <location>
        <begin position="25"/>
        <end position="742"/>
    </location>
</feature>
<feature type="domain" description="Peptidase M60" evidence="2">
    <location>
        <begin position="346"/>
        <end position="632"/>
    </location>
</feature>
<dbReference type="AlphaFoldDB" id="A0A399T0X7"/>
<dbReference type="InterPro" id="IPR031161">
    <property type="entry name" value="Peptidase_M60_dom"/>
</dbReference>
<feature type="signal peptide" evidence="1">
    <location>
        <begin position="1"/>
        <end position="24"/>
    </location>
</feature>
<dbReference type="PROSITE" id="PS51723">
    <property type="entry name" value="PEPTIDASE_M60"/>
    <property type="match status" value="1"/>
</dbReference>
<dbReference type="InterPro" id="IPR024361">
    <property type="entry name" value="BACON"/>
</dbReference>
<evidence type="ECO:0000259" key="2">
    <source>
        <dbReference type="PROSITE" id="PS51723"/>
    </source>
</evidence>
<dbReference type="Gene3D" id="2.60.120.1250">
    <property type="entry name" value="Peptidase M60, enhancin-like domain 1"/>
    <property type="match status" value="1"/>
</dbReference>
<protein>
    <submittedName>
        <fullName evidence="3">Carbohydrate-binding protein</fullName>
    </submittedName>
</protein>
<evidence type="ECO:0000256" key="1">
    <source>
        <dbReference type="SAM" id="SignalP"/>
    </source>
</evidence>
<gene>
    <name evidence="3" type="ORF">D1614_04225</name>
</gene>
<dbReference type="EMBL" id="QWGR01000002">
    <property type="protein sequence ID" value="RIJ49956.1"/>
    <property type="molecule type" value="Genomic_DNA"/>
</dbReference>
<keyword evidence="4" id="KW-1185">Reference proteome</keyword>
<dbReference type="PANTHER" id="PTHR15730:SF5">
    <property type="entry name" value="SI:CH211-210B2.2-RELATED"/>
    <property type="match status" value="1"/>
</dbReference>
<dbReference type="Pfam" id="PF13402">
    <property type="entry name" value="Peptidase_M60"/>
    <property type="match status" value="1"/>
</dbReference>
<accession>A0A399T0X7</accession>
<dbReference type="InterPro" id="IPR008979">
    <property type="entry name" value="Galactose-bd-like_sf"/>
</dbReference>
<dbReference type="PANTHER" id="PTHR15730">
    <property type="entry name" value="EXPERIMENTAL AUTOIMMUNE PROSTATITIS ANTIGEN 2-RELATED"/>
    <property type="match status" value="1"/>
</dbReference>
<dbReference type="Proteomes" id="UP000265926">
    <property type="component" value="Unassembled WGS sequence"/>
</dbReference>